<evidence type="ECO:0000313" key="14">
    <source>
        <dbReference type="Proteomes" id="UP000319613"/>
    </source>
</evidence>
<dbReference type="EMBL" id="VMFF01000002">
    <property type="protein sequence ID" value="TSC66644.1"/>
    <property type="molecule type" value="Genomic_DNA"/>
</dbReference>
<organism evidence="13 14">
    <name type="scientific">Candidatus Doudnabacteria bacterium Gr01-1014_77</name>
    <dbReference type="NCBI Taxonomy" id="2017133"/>
    <lineage>
        <taxon>Bacteria</taxon>
        <taxon>Candidatus Doudnaibacteriota</taxon>
    </lineage>
</organism>
<keyword evidence="3" id="KW-0813">Transport</keyword>
<name>A0A554JEC8_9BACT</name>
<protein>
    <submittedName>
        <fullName evidence="13">Disulfide bond formation protein DsbB</fullName>
    </submittedName>
</protein>
<evidence type="ECO:0000256" key="9">
    <source>
        <dbReference type="ARBA" id="ARBA00023157"/>
    </source>
</evidence>
<dbReference type="SUPFAM" id="SSF158442">
    <property type="entry name" value="DsbB-like"/>
    <property type="match status" value="1"/>
</dbReference>
<keyword evidence="8 12" id="KW-0472">Membrane</keyword>
<feature type="transmembrane region" description="Helical" evidence="12">
    <location>
        <begin position="68"/>
        <end position="87"/>
    </location>
</feature>
<evidence type="ECO:0000256" key="11">
    <source>
        <dbReference type="ARBA" id="ARBA00023284"/>
    </source>
</evidence>
<sequence>MNMIWSWFKRNVLYFAWGTSFSALVGSMYFSEVKHFLPCTLCWYQRILMYPLVLIIAIAIVKKDRNIADYVLPFTVIGGLIAFYQFLLTKGAIPDTLARCSLSGISCTTKYVEWLGFINIPFMSFVAFGFIAFCVVIYIKENKGR</sequence>
<dbReference type="GO" id="GO:0016020">
    <property type="term" value="C:membrane"/>
    <property type="evidence" value="ECO:0007669"/>
    <property type="project" value="UniProtKB-SubCell"/>
</dbReference>
<keyword evidence="9" id="KW-1015">Disulfide bond</keyword>
<feature type="transmembrane region" description="Helical" evidence="12">
    <location>
        <begin position="12"/>
        <end position="31"/>
    </location>
</feature>
<dbReference type="NCBIfam" id="NF002849">
    <property type="entry name" value="PRK03113.1"/>
    <property type="match status" value="1"/>
</dbReference>
<keyword evidence="4 12" id="KW-0812">Transmembrane</keyword>
<evidence type="ECO:0000256" key="6">
    <source>
        <dbReference type="ARBA" id="ARBA00022989"/>
    </source>
</evidence>
<keyword evidence="10" id="KW-0143">Chaperone</keyword>
<gene>
    <name evidence="13" type="ORF">G01um101477_31</name>
</gene>
<dbReference type="Pfam" id="PF02600">
    <property type="entry name" value="DsbB"/>
    <property type="match status" value="1"/>
</dbReference>
<feature type="transmembrane region" description="Helical" evidence="12">
    <location>
        <begin position="43"/>
        <end position="61"/>
    </location>
</feature>
<evidence type="ECO:0000256" key="10">
    <source>
        <dbReference type="ARBA" id="ARBA00023186"/>
    </source>
</evidence>
<comment type="similarity">
    <text evidence="2">Belongs to the DsbB family. BdbC subfamily.</text>
</comment>
<dbReference type="GO" id="GO:0006457">
    <property type="term" value="P:protein folding"/>
    <property type="evidence" value="ECO:0007669"/>
    <property type="project" value="InterPro"/>
</dbReference>
<comment type="subcellular location">
    <subcellularLocation>
        <location evidence="1">Membrane</location>
        <topology evidence="1">Multi-pass membrane protein</topology>
    </subcellularLocation>
</comment>
<comment type="caution">
    <text evidence="13">The sequence shown here is derived from an EMBL/GenBank/DDBJ whole genome shotgun (WGS) entry which is preliminary data.</text>
</comment>
<proteinExistence type="inferred from homology"/>
<dbReference type="PANTHER" id="PTHR43469:SF1">
    <property type="entry name" value="SPBETA PROPHAGE-DERIVED DISULFIDE BOND FORMATION PROTEIN B"/>
    <property type="match status" value="1"/>
</dbReference>
<dbReference type="Gene3D" id="1.20.1550.10">
    <property type="entry name" value="DsbB-like"/>
    <property type="match status" value="1"/>
</dbReference>
<keyword evidence="5" id="KW-0249">Electron transport</keyword>
<dbReference type="PANTHER" id="PTHR43469">
    <property type="entry name" value="DISULFIDE FORMATION PROTEIN-RELATED"/>
    <property type="match status" value="1"/>
</dbReference>
<dbReference type="HAMAP" id="MF_00287">
    <property type="entry name" value="BdbC"/>
    <property type="match status" value="1"/>
</dbReference>
<keyword evidence="11" id="KW-0676">Redox-active center</keyword>
<dbReference type="InterPro" id="IPR023380">
    <property type="entry name" value="DsbB-like_sf"/>
</dbReference>
<dbReference type="AlphaFoldDB" id="A0A554JEC8"/>
<evidence type="ECO:0000256" key="12">
    <source>
        <dbReference type="SAM" id="Phobius"/>
    </source>
</evidence>
<evidence type="ECO:0000256" key="5">
    <source>
        <dbReference type="ARBA" id="ARBA00022982"/>
    </source>
</evidence>
<keyword evidence="6 12" id="KW-1133">Transmembrane helix</keyword>
<evidence type="ECO:0000256" key="8">
    <source>
        <dbReference type="ARBA" id="ARBA00023136"/>
    </source>
</evidence>
<evidence type="ECO:0000313" key="13">
    <source>
        <dbReference type="EMBL" id="TSC66644.1"/>
    </source>
</evidence>
<dbReference type="GO" id="GO:0015035">
    <property type="term" value="F:protein-disulfide reductase activity"/>
    <property type="evidence" value="ECO:0007669"/>
    <property type="project" value="InterPro"/>
</dbReference>
<evidence type="ECO:0000256" key="1">
    <source>
        <dbReference type="ARBA" id="ARBA00004141"/>
    </source>
</evidence>
<dbReference type="PIRSF" id="PIRSF036659">
    <property type="entry name" value="BdbC"/>
    <property type="match status" value="1"/>
</dbReference>
<dbReference type="Proteomes" id="UP000319613">
    <property type="component" value="Unassembled WGS sequence"/>
</dbReference>
<evidence type="ECO:0000256" key="2">
    <source>
        <dbReference type="ARBA" id="ARBA00007602"/>
    </source>
</evidence>
<evidence type="ECO:0000256" key="3">
    <source>
        <dbReference type="ARBA" id="ARBA00022448"/>
    </source>
</evidence>
<evidence type="ECO:0000256" key="7">
    <source>
        <dbReference type="ARBA" id="ARBA00023002"/>
    </source>
</evidence>
<dbReference type="InterPro" id="IPR003752">
    <property type="entry name" value="DiS_bond_form_DsbB/BdbC"/>
</dbReference>
<reference evidence="13 14" key="1">
    <citation type="submission" date="2017-07" db="EMBL/GenBank/DDBJ databases">
        <title>Mechanisms for carbon and nitrogen cycling indicate functional differentiation within the Candidate Phyla Radiation.</title>
        <authorList>
            <person name="Danczak R.E."/>
            <person name="Johnston M.D."/>
            <person name="Kenah C."/>
            <person name="Slattery M."/>
            <person name="Wrighton K.C."/>
            <person name="Wilkins M.J."/>
        </authorList>
    </citation>
    <scope>NUCLEOTIDE SEQUENCE [LARGE SCALE GENOMIC DNA]</scope>
    <source>
        <strain evidence="13">Gr01-1014_77</strain>
    </source>
</reference>
<keyword evidence="7" id="KW-0560">Oxidoreductase</keyword>
<feature type="transmembrane region" description="Helical" evidence="12">
    <location>
        <begin position="120"/>
        <end position="139"/>
    </location>
</feature>
<dbReference type="InterPro" id="IPR012187">
    <property type="entry name" value="Disulphide_bond_form_BdbC"/>
</dbReference>
<accession>A0A554JEC8</accession>
<evidence type="ECO:0000256" key="4">
    <source>
        <dbReference type="ARBA" id="ARBA00022692"/>
    </source>
</evidence>